<reference evidence="2 3" key="1">
    <citation type="submission" date="2021-04" db="EMBL/GenBank/DDBJ databases">
        <title>Nocardia tengchongensis.</title>
        <authorList>
            <person name="Zhuang k."/>
            <person name="Ran Y."/>
            <person name="Li W."/>
        </authorList>
    </citation>
    <scope>NUCLEOTIDE SEQUENCE [LARGE SCALE GENOMIC DNA]</scope>
    <source>
        <strain evidence="2 3">CFH S0057</strain>
    </source>
</reference>
<proteinExistence type="predicted"/>
<dbReference type="SUPFAM" id="SSF53474">
    <property type="entry name" value="alpha/beta-Hydrolases"/>
    <property type="match status" value="1"/>
</dbReference>
<keyword evidence="2" id="KW-0378">Hydrolase</keyword>
<accession>A0ABX8CQ95</accession>
<name>A0ABX8CQ95_9NOCA</name>
<dbReference type="PANTHER" id="PTHR43798">
    <property type="entry name" value="MONOACYLGLYCEROL LIPASE"/>
    <property type="match status" value="1"/>
</dbReference>
<evidence type="ECO:0000313" key="2">
    <source>
        <dbReference type="EMBL" id="QVI20395.1"/>
    </source>
</evidence>
<dbReference type="Pfam" id="PF12697">
    <property type="entry name" value="Abhydrolase_6"/>
    <property type="match status" value="1"/>
</dbReference>
<organism evidence="2 3">
    <name type="scientific">Nocardia tengchongensis</name>
    <dbReference type="NCBI Taxonomy" id="2055889"/>
    <lineage>
        <taxon>Bacteria</taxon>
        <taxon>Bacillati</taxon>
        <taxon>Actinomycetota</taxon>
        <taxon>Actinomycetes</taxon>
        <taxon>Mycobacteriales</taxon>
        <taxon>Nocardiaceae</taxon>
        <taxon>Nocardia</taxon>
    </lineage>
</organism>
<dbReference type="InterPro" id="IPR050266">
    <property type="entry name" value="AB_hydrolase_sf"/>
</dbReference>
<gene>
    <name evidence="2" type="ORF">KHQ06_30130</name>
</gene>
<dbReference type="Gene3D" id="3.40.50.1820">
    <property type="entry name" value="alpha/beta hydrolase"/>
    <property type="match status" value="1"/>
</dbReference>
<dbReference type="Proteomes" id="UP000683310">
    <property type="component" value="Chromosome"/>
</dbReference>
<feature type="domain" description="AB hydrolase-1" evidence="1">
    <location>
        <begin position="28"/>
        <end position="271"/>
    </location>
</feature>
<protein>
    <submittedName>
        <fullName evidence="2">Alpha/beta hydrolase</fullName>
    </submittedName>
</protein>
<keyword evidence="3" id="KW-1185">Reference proteome</keyword>
<dbReference type="PANTHER" id="PTHR43798:SF5">
    <property type="entry name" value="MONOACYLGLYCEROL LIPASE ABHD6"/>
    <property type="match status" value="1"/>
</dbReference>
<dbReference type="InterPro" id="IPR029058">
    <property type="entry name" value="AB_hydrolase_fold"/>
</dbReference>
<dbReference type="GO" id="GO:0016787">
    <property type="term" value="F:hydrolase activity"/>
    <property type="evidence" value="ECO:0007669"/>
    <property type="project" value="UniProtKB-KW"/>
</dbReference>
<evidence type="ECO:0000313" key="3">
    <source>
        <dbReference type="Proteomes" id="UP000683310"/>
    </source>
</evidence>
<dbReference type="EMBL" id="CP074371">
    <property type="protein sequence ID" value="QVI20395.1"/>
    <property type="molecule type" value="Genomic_DNA"/>
</dbReference>
<dbReference type="InterPro" id="IPR000073">
    <property type="entry name" value="AB_hydrolase_1"/>
</dbReference>
<sequence length="289" mass="31453">MRNVPGRRLFLGGNEIYVEESGSGDTCVVFESGTGAGRLLWDPVVALLADSVRTVAYDRAGRGRSKRIGPPQSIDDMSDTLAALIEQLAPRRLILVAHSMGGLVVRRAIDKMSPQPVGVVLVDPTPEQAPIYDDWTATAKKTDRILAVEQSLSRIRPLMAALTRSYGRMFPAPTYATMLAEDFTPAGFAQTRNELQAVAAAIAEFRTRPPRRPNTDVTVISAARPTRFQARSFDAIHEYQRRYAEEIGAVLEDADSTHLIPAERPAQIAAAVHRLSGAEPRGAQQKGPA</sequence>
<evidence type="ECO:0000259" key="1">
    <source>
        <dbReference type="Pfam" id="PF12697"/>
    </source>
</evidence>
<dbReference type="RefSeq" id="WP_213556505.1">
    <property type="nucleotide sequence ID" value="NZ_JBHZDI010000019.1"/>
</dbReference>